<gene>
    <name evidence="7" type="ORF">QE152_g39047</name>
</gene>
<dbReference type="Pfam" id="PF00061">
    <property type="entry name" value="Lipocalin"/>
    <property type="match status" value="1"/>
</dbReference>
<evidence type="ECO:0000313" key="8">
    <source>
        <dbReference type="Proteomes" id="UP001458880"/>
    </source>
</evidence>
<protein>
    <recommendedName>
        <fullName evidence="4">Fatty acid-binding protein, muscle</fullName>
    </recommendedName>
    <alternativeName>
        <fullName evidence="5">M-FABP</fullName>
    </alternativeName>
</protein>
<dbReference type="FunFam" id="2.40.128.20:FF:000001">
    <property type="entry name" value="Fatty acid-binding protein, adipocyte"/>
    <property type="match status" value="1"/>
</dbReference>
<organism evidence="7 8">
    <name type="scientific">Popillia japonica</name>
    <name type="common">Japanese beetle</name>
    <dbReference type="NCBI Taxonomy" id="7064"/>
    <lineage>
        <taxon>Eukaryota</taxon>
        <taxon>Metazoa</taxon>
        <taxon>Ecdysozoa</taxon>
        <taxon>Arthropoda</taxon>
        <taxon>Hexapoda</taxon>
        <taxon>Insecta</taxon>
        <taxon>Pterygota</taxon>
        <taxon>Neoptera</taxon>
        <taxon>Endopterygota</taxon>
        <taxon>Coleoptera</taxon>
        <taxon>Polyphaga</taxon>
        <taxon>Scarabaeiformia</taxon>
        <taxon>Scarabaeidae</taxon>
        <taxon>Rutelinae</taxon>
        <taxon>Popillia</taxon>
    </lineage>
</organism>
<evidence type="ECO:0000256" key="2">
    <source>
        <dbReference type="ARBA" id="ARBA00023121"/>
    </source>
</evidence>
<evidence type="ECO:0000256" key="3">
    <source>
        <dbReference type="ARBA" id="ARBA00057009"/>
    </source>
</evidence>
<evidence type="ECO:0000259" key="6">
    <source>
        <dbReference type="Pfam" id="PF00061"/>
    </source>
</evidence>
<reference evidence="7 8" key="1">
    <citation type="journal article" date="2024" name="BMC Genomics">
        <title>De novo assembly and annotation of Popillia japonica's genome with initial clues to its potential as an invasive pest.</title>
        <authorList>
            <person name="Cucini C."/>
            <person name="Boschi S."/>
            <person name="Funari R."/>
            <person name="Cardaioli E."/>
            <person name="Iannotti N."/>
            <person name="Marturano G."/>
            <person name="Paoli F."/>
            <person name="Bruttini M."/>
            <person name="Carapelli A."/>
            <person name="Frati F."/>
            <person name="Nardi F."/>
        </authorList>
    </citation>
    <scope>NUCLEOTIDE SEQUENCE [LARGE SCALE GENOMIC DNA]</scope>
    <source>
        <strain evidence="7">DMR45628</strain>
    </source>
</reference>
<comment type="caution">
    <text evidence="7">The sequence shown here is derived from an EMBL/GenBank/DDBJ whole genome shotgun (WGS) entry which is preliminary data.</text>
</comment>
<dbReference type="Gene3D" id="2.40.128.20">
    <property type="match status" value="1"/>
</dbReference>
<keyword evidence="8" id="KW-1185">Reference proteome</keyword>
<accession>A0AAW1HVL8</accession>
<dbReference type="EMBL" id="JASPKY010000889">
    <property type="protein sequence ID" value="KAK9680499.1"/>
    <property type="molecule type" value="Genomic_DNA"/>
</dbReference>
<evidence type="ECO:0000256" key="4">
    <source>
        <dbReference type="ARBA" id="ARBA00072951"/>
    </source>
</evidence>
<dbReference type="InterPro" id="IPR012674">
    <property type="entry name" value="Calycin"/>
</dbReference>
<name>A0AAW1HVL8_POPJA</name>
<dbReference type="AlphaFoldDB" id="A0AAW1HVL8"/>
<dbReference type="InterPro" id="IPR000463">
    <property type="entry name" value="Fatty_acid-bd"/>
</dbReference>
<sequence>MVLESLLGKKYKLATSDKFDEYMKALGVGLVTRKMGATVSPVISLNKDGDDYVLTSQSTFKNMTSKFKPGVEFDDETADGRKVKSTITFNGNILTEIQKDNNGKVTTLERTFTDSDVTIVCKVDDIVCTRVYKLQDVKFLWCLCVLESNLDVFYHSCALEIRLLTGRETRTKLQEVVRKGINTLNKHNVQFHEESCYRQRRQGATKKRQKR</sequence>
<dbReference type="GO" id="GO:0005504">
    <property type="term" value="F:fatty acid binding"/>
    <property type="evidence" value="ECO:0007669"/>
    <property type="project" value="UniProtKB-ARBA"/>
</dbReference>
<dbReference type="InterPro" id="IPR031259">
    <property type="entry name" value="ILBP"/>
</dbReference>
<dbReference type="Proteomes" id="UP001458880">
    <property type="component" value="Unassembled WGS sequence"/>
</dbReference>
<feature type="domain" description="Lipocalin/cytosolic fatty-acid binding" evidence="6">
    <location>
        <begin position="11"/>
        <end position="133"/>
    </location>
</feature>
<evidence type="ECO:0000313" key="7">
    <source>
        <dbReference type="EMBL" id="KAK9680499.1"/>
    </source>
</evidence>
<dbReference type="InterPro" id="IPR000566">
    <property type="entry name" value="Lipocln_cytosolic_FA-bd_dom"/>
</dbReference>
<dbReference type="PANTHER" id="PTHR11955">
    <property type="entry name" value="FATTY ACID BINDING PROTEIN"/>
    <property type="match status" value="1"/>
</dbReference>
<evidence type="ECO:0000256" key="1">
    <source>
        <dbReference type="ARBA" id="ARBA00008390"/>
    </source>
</evidence>
<proteinExistence type="inferred from homology"/>
<comment type="function">
    <text evidence="3">Binds fatty acids in a 1:1 molar ratio.</text>
</comment>
<dbReference type="PRINTS" id="PR00178">
    <property type="entry name" value="FATTYACIDBP"/>
</dbReference>
<comment type="similarity">
    <text evidence="1">Belongs to the calycin superfamily. Fatty-acid binding protein (FABP) family.</text>
</comment>
<evidence type="ECO:0000256" key="5">
    <source>
        <dbReference type="ARBA" id="ARBA00081149"/>
    </source>
</evidence>
<dbReference type="SUPFAM" id="SSF50814">
    <property type="entry name" value="Lipocalins"/>
    <property type="match status" value="1"/>
</dbReference>
<keyword evidence="2" id="KW-0446">Lipid-binding</keyword>